<keyword evidence="1" id="KW-0472">Membrane</keyword>
<dbReference type="AlphaFoldDB" id="I3CHY6"/>
<dbReference type="InterPro" id="IPR014562">
    <property type="entry name" value="UCP030959_TPR_rpt-cont"/>
</dbReference>
<evidence type="ECO:0008006" key="4">
    <source>
        <dbReference type="Google" id="ProtNLM"/>
    </source>
</evidence>
<reference evidence="2 3" key="1">
    <citation type="submission" date="2011-11" db="EMBL/GenBank/DDBJ databases">
        <title>Improved High-Quality Draft sequence of Beggiatoa alba B18lD.</title>
        <authorList>
            <consortium name="US DOE Joint Genome Institute"/>
            <person name="Lucas S."/>
            <person name="Han J."/>
            <person name="Lapidus A."/>
            <person name="Cheng J.-F."/>
            <person name="Goodwin L."/>
            <person name="Pitluck S."/>
            <person name="Peters L."/>
            <person name="Mikhailova N."/>
            <person name="Held B."/>
            <person name="Detter J.C."/>
            <person name="Han C."/>
            <person name="Tapia R."/>
            <person name="Land M."/>
            <person name="Hauser L."/>
            <person name="Kyrpides N."/>
            <person name="Ivanova N."/>
            <person name="Pagani I."/>
            <person name="Samuel K."/>
            <person name="Teske A."/>
            <person name="Mueller J."/>
            <person name="Woyke T."/>
        </authorList>
    </citation>
    <scope>NUCLEOTIDE SEQUENCE [LARGE SCALE GENOMIC DNA]</scope>
    <source>
        <strain evidence="2 3">B18LD</strain>
    </source>
</reference>
<feature type="transmembrane region" description="Helical" evidence="1">
    <location>
        <begin position="29"/>
        <end position="48"/>
    </location>
</feature>
<protein>
    <recommendedName>
        <fullName evidence="4">Tetratricopeptide repeat protein</fullName>
    </recommendedName>
</protein>
<evidence type="ECO:0000313" key="2">
    <source>
        <dbReference type="EMBL" id="EIJ43229.1"/>
    </source>
</evidence>
<sequence>MPVLLSLSFLCQVVCVIHAHRTGRRDWIWIILVFSLIGCGFYFFLEMLPELRNSRTGRKVVKDILKTIDPAMTLKQRARELAISDNVQNKLNLADECVVQQAYAEAKDLYQSCLSGIYKDDPKILLSLAQVLFFLGEFAQTKQQLDRLIAANPDFKSQDGHLLYARTLEQLGETEPAIAEYKVLASYYSGYEAKCRYALLLSRLGRTEQSRAIFTEILTQANNLSKGQYKLQREWIDIAKEYVK</sequence>
<dbReference type="PIRSF" id="PIRSF030959">
    <property type="entry name" value="UCP030959"/>
    <property type="match status" value="1"/>
</dbReference>
<name>I3CHY6_9GAMM</name>
<organism evidence="2 3">
    <name type="scientific">Beggiatoa alba B18LD</name>
    <dbReference type="NCBI Taxonomy" id="395493"/>
    <lineage>
        <taxon>Bacteria</taxon>
        <taxon>Pseudomonadati</taxon>
        <taxon>Pseudomonadota</taxon>
        <taxon>Gammaproteobacteria</taxon>
        <taxon>Thiotrichales</taxon>
        <taxon>Thiotrichaceae</taxon>
        <taxon>Beggiatoa</taxon>
    </lineage>
</organism>
<dbReference type="Proteomes" id="UP000005744">
    <property type="component" value="Unassembled WGS sequence"/>
</dbReference>
<evidence type="ECO:0000313" key="3">
    <source>
        <dbReference type="Proteomes" id="UP000005744"/>
    </source>
</evidence>
<evidence type="ECO:0000256" key="1">
    <source>
        <dbReference type="SAM" id="Phobius"/>
    </source>
</evidence>
<dbReference type="Pfam" id="PF14559">
    <property type="entry name" value="TPR_19"/>
    <property type="match status" value="1"/>
</dbReference>
<gene>
    <name evidence="2" type="ORF">BegalDRAFT_2376</name>
</gene>
<keyword evidence="1" id="KW-1133">Transmembrane helix</keyword>
<keyword evidence="1" id="KW-0812">Transmembrane</keyword>
<dbReference type="SUPFAM" id="SSF48452">
    <property type="entry name" value="TPR-like"/>
    <property type="match status" value="1"/>
</dbReference>
<dbReference type="HOGENOM" id="CLU_088596_0_0_6"/>
<dbReference type="eggNOG" id="COG4700">
    <property type="taxonomic scope" value="Bacteria"/>
</dbReference>
<accession>I3CHY6</accession>
<keyword evidence="3" id="KW-1185">Reference proteome</keyword>
<dbReference type="InterPro" id="IPR011990">
    <property type="entry name" value="TPR-like_helical_dom_sf"/>
</dbReference>
<dbReference type="Gene3D" id="1.25.40.10">
    <property type="entry name" value="Tetratricopeptide repeat domain"/>
    <property type="match status" value="1"/>
</dbReference>
<dbReference type="STRING" id="395493.BegalDRAFT_2376"/>
<dbReference type="OrthoDB" id="7559170at2"/>
<dbReference type="RefSeq" id="WP_002690234.1">
    <property type="nucleotide sequence ID" value="NZ_JH600070.1"/>
</dbReference>
<proteinExistence type="predicted"/>
<dbReference type="EMBL" id="JH600070">
    <property type="protein sequence ID" value="EIJ43229.1"/>
    <property type="molecule type" value="Genomic_DNA"/>
</dbReference>